<dbReference type="GO" id="GO:0032259">
    <property type="term" value="P:methylation"/>
    <property type="evidence" value="ECO:0007669"/>
    <property type="project" value="UniProtKB-KW"/>
</dbReference>
<dbReference type="GO" id="GO:0016430">
    <property type="term" value="F:tRNA (adenine-N6)-methyltransferase activity"/>
    <property type="evidence" value="ECO:0007669"/>
    <property type="project" value="UniProtKB-UniRule"/>
</dbReference>
<feature type="domain" description="Methyltransferase small" evidence="7">
    <location>
        <begin position="25"/>
        <end position="159"/>
    </location>
</feature>
<dbReference type="Pfam" id="PF05175">
    <property type="entry name" value="MTS"/>
    <property type="match status" value="1"/>
</dbReference>
<keyword evidence="3 6" id="KW-0808">Transferase</keyword>
<comment type="catalytic activity">
    <reaction evidence="6">
        <text>adenosine(37) in tRNA1(Val) + S-adenosyl-L-methionine = N(6)-methyladenosine(37) in tRNA1(Val) + S-adenosyl-L-homocysteine + H(+)</text>
        <dbReference type="Rhea" id="RHEA:43160"/>
        <dbReference type="Rhea" id="RHEA-COMP:10369"/>
        <dbReference type="Rhea" id="RHEA-COMP:10370"/>
        <dbReference type="ChEBI" id="CHEBI:15378"/>
        <dbReference type="ChEBI" id="CHEBI:57856"/>
        <dbReference type="ChEBI" id="CHEBI:59789"/>
        <dbReference type="ChEBI" id="CHEBI:74411"/>
        <dbReference type="ChEBI" id="CHEBI:74449"/>
        <dbReference type="EC" id="2.1.1.223"/>
    </reaction>
</comment>
<keyword evidence="4 6" id="KW-0949">S-adenosyl-L-methionine</keyword>
<evidence type="ECO:0000256" key="2">
    <source>
        <dbReference type="ARBA" id="ARBA00022603"/>
    </source>
</evidence>
<dbReference type="EC" id="2.1.1.223" evidence="6"/>
<evidence type="ECO:0000256" key="6">
    <source>
        <dbReference type="HAMAP-Rule" id="MF_01872"/>
    </source>
</evidence>
<comment type="subcellular location">
    <subcellularLocation>
        <location evidence="6">Cytoplasm</location>
    </subcellularLocation>
</comment>
<evidence type="ECO:0000313" key="8">
    <source>
        <dbReference type="EMBL" id="PCI29030.1"/>
    </source>
</evidence>
<evidence type="ECO:0000259" key="7">
    <source>
        <dbReference type="Pfam" id="PF05175"/>
    </source>
</evidence>
<comment type="function">
    <text evidence="6">Specifically methylates the adenine in position 37 of tRNA(1)(Val) (anticodon cmo5UAC).</text>
</comment>
<dbReference type="InterPro" id="IPR007848">
    <property type="entry name" value="Small_mtfrase_dom"/>
</dbReference>
<dbReference type="PANTHER" id="PTHR47739:SF1">
    <property type="entry name" value="TRNA1(VAL) (ADENINE(37)-N6)-METHYLTRANSFERASE"/>
    <property type="match status" value="1"/>
</dbReference>
<dbReference type="InterPro" id="IPR029063">
    <property type="entry name" value="SAM-dependent_MTases_sf"/>
</dbReference>
<reference evidence="9" key="1">
    <citation type="submission" date="2017-08" db="EMBL/GenBank/DDBJ databases">
        <title>A dynamic microbial community with high functional redundancy inhabits the cold, oxic subseafloor aquifer.</title>
        <authorList>
            <person name="Tully B.J."/>
            <person name="Wheat C.G."/>
            <person name="Glazer B.T."/>
            <person name="Huber J.A."/>
        </authorList>
    </citation>
    <scope>NUCLEOTIDE SEQUENCE [LARGE SCALE GENOMIC DNA]</scope>
</reference>
<dbReference type="EMBL" id="NVSR01000021">
    <property type="protein sequence ID" value="PCI29030.1"/>
    <property type="molecule type" value="Genomic_DNA"/>
</dbReference>
<accession>A0A2A4T5X9</accession>
<dbReference type="PROSITE" id="PS00092">
    <property type="entry name" value="N6_MTASE"/>
    <property type="match status" value="1"/>
</dbReference>
<name>A0A2A4T5X9_9DELT</name>
<dbReference type="PANTHER" id="PTHR47739">
    <property type="entry name" value="TRNA1(VAL) (ADENINE(37)-N6)-METHYLTRANSFERASE"/>
    <property type="match status" value="1"/>
</dbReference>
<evidence type="ECO:0000256" key="4">
    <source>
        <dbReference type="ARBA" id="ARBA00022691"/>
    </source>
</evidence>
<dbReference type="GO" id="GO:0003676">
    <property type="term" value="F:nucleic acid binding"/>
    <property type="evidence" value="ECO:0007669"/>
    <property type="project" value="InterPro"/>
</dbReference>
<dbReference type="InterPro" id="IPR022882">
    <property type="entry name" value="tRNA_adenine-N6_MeTrfase"/>
</dbReference>
<keyword evidence="2 6" id="KW-0489">Methyltransferase</keyword>
<dbReference type="SUPFAM" id="SSF53335">
    <property type="entry name" value="S-adenosyl-L-methionine-dependent methyltransferases"/>
    <property type="match status" value="1"/>
</dbReference>
<keyword evidence="1 6" id="KW-0963">Cytoplasm</keyword>
<evidence type="ECO:0000256" key="1">
    <source>
        <dbReference type="ARBA" id="ARBA00022490"/>
    </source>
</evidence>
<dbReference type="InterPro" id="IPR002052">
    <property type="entry name" value="DNA_methylase_N6_adenine_CS"/>
</dbReference>
<proteinExistence type="inferred from homology"/>
<protein>
    <recommendedName>
        <fullName evidence="6">tRNA1(Val) (adenine(37)-N6)-methyltransferase</fullName>
        <ecNumber evidence="6">2.1.1.223</ecNumber>
    </recommendedName>
    <alternativeName>
        <fullName evidence="6">tRNA m6A37 methyltransferase</fullName>
    </alternativeName>
</protein>
<dbReference type="CDD" id="cd02440">
    <property type="entry name" value="AdoMet_MTases"/>
    <property type="match status" value="1"/>
</dbReference>
<dbReference type="InterPro" id="IPR050210">
    <property type="entry name" value="tRNA_Adenine-N(6)_MTase"/>
</dbReference>
<evidence type="ECO:0000256" key="3">
    <source>
        <dbReference type="ARBA" id="ARBA00022679"/>
    </source>
</evidence>
<gene>
    <name evidence="8" type="ORF">COB67_05020</name>
</gene>
<organism evidence="8 9">
    <name type="scientific">SAR324 cluster bacterium</name>
    <dbReference type="NCBI Taxonomy" id="2024889"/>
    <lineage>
        <taxon>Bacteria</taxon>
        <taxon>Deltaproteobacteria</taxon>
        <taxon>SAR324 cluster</taxon>
    </lineage>
</organism>
<dbReference type="GO" id="GO:0005737">
    <property type="term" value="C:cytoplasm"/>
    <property type="evidence" value="ECO:0007669"/>
    <property type="project" value="UniProtKB-SubCell"/>
</dbReference>
<evidence type="ECO:0000256" key="5">
    <source>
        <dbReference type="ARBA" id="ARBA00022694"/>
    </source>
</evidence>
<evidence type="ECO:0000313" key="9">
    <source>
        <dbReference type="Proteomes" id="UP000218113"/>
    </source>
</evidence>
<dbReference type="AlphaFoldDB" id="A0A2A4T5X9"/>
<comment type="caution">
    <text evidence="8">The sequence shown here is derived from an EMBL/GenBank/DDBJ whole genome shotgun (WGS) entry which is preliminary data.</text>
</comment>
<dbReference type="Gene3D" id="3.40.50.150">
    <property type="entry name" value="Vaccinia Virus protein VP39"/>
    <property type="match status" value="1"/>
</dbReference>
<keyword evidence="5 6" id="KW-0819">tRNA processing</keyword>
<sequence>MAGRGYFQFKQFQVNQEHCAMKITTDSCLLGAYVPVGQASTILDIGAGTGVLALMLAQRSTCWVDAVEIDRDTVCQAEANMLQSPWRGRLQIYEASVQNFMGGRVEQYDCIVSNPPYYSQSQLSVQRKKKIAWHDVTLNFYDLVHAAKRLLSNEGTFHLILPFLETQRFIDIAVEQGLFPVERLNIAPQADRPVNRVILSLSHHTKTLIEKDFVLYQDHQVYTHQARTLFSPYYLAL</sequence>
<comment type="similarity">
    <text evidence="6">Belongs to the methyltransferase superfamily. tRNA (adenine-N(6)-)-methyltransferase family.</text>
</comment>
<dbReference type="Proteomes" id="UP000218113">
    <property type="component" value="Unassembled WGS sequence"/>
</dbReference>
<dbReference type="HAMAP" id="MF_01872">
    <property type="entry name" value="tRNA_methyltr_YfiC"/>
    <property type="match status" value="1"/>
</dbReference>
<dbReference type="GO" id="GO:0008033">
    <property type="term" value="P:tRNA processing"/>
    <property type="evidence" value="ECO:0007669"/>
    <property type="project" value="UniProtKB-UniRule"/>
</dbReference>